<organism evidence="2 3">
    <name type="scientific">Enterococcus faecalis TX4248</name>
    <dbReference type="NCBI Taxonomy" id="749495"/>
    <lineage>
        <taxon>Bacteria</taxon>
        <taxon>Bacillati</taxon>
        <taxon>Bacillota</taxon>
        <taxon>Bacilli</taxon>
        <taxon>Lactobacillales</taxon>
        <taxon>Enterococcaceae</taxon>
        <taxon>Enterococcus</taxon>
    </lineage>
</organism>
<proteinExistence type="predicted"/>
<name>A0A125W840_ENTFL</name>
<dbReference type="InterPro" id="IPR035903">
    <property type="entry name" value="HesB-like_dom_sf"/>
</dbReference>
<evidence type="ECO:0000259" key="1">
    <source>
        <dbReference type="Pfam" id="PF01521"/>
    </source>
</evidence>
<dbReference type="EMBL" id="AEBR01000024">
    <property type="protein sequence ID" value="EFM83500.1"/>
    <property type="molecule type" value="Genomic_DNA"/>
</dbReference>
<protein>
    <recommendedName>
        <fullName evidence="1">Core domain-containing protein</fullName>
    </recommendedName>
</protein>
<dbReference type="SMR" id="A0A125W840"/>
<evidence type="ECO:0000313" key="2">
    <source>
        <dbReference type="EMBL" id="EFM83500.1"/>
    </source>
</evidence>
<dbReference type="Pfam" id="PF01521">
    <property type="entry name" value="Fe-S_biosyn"/>
    <property type="match status" value="1"/>
</dbReference>
<reference evidence="2 3" key="1">
    <citation type="submission" date="2010-07" db="EMBL/GenBank/DDBJ databases">
        <authorList>
            <person name="Sid Ahmed O."/>
        </authorList>
    </citation>
    <scope>NUCLEOTIDE SEQUENCE [LARGE SCALE GENOMIC DNA]</scope>
    <source>
        <strain evidence="2 3">TX4248</strain>
    </source>
</reference>
<feature type="domain" description="Core" evidence="1">
    <location>
        <begin position="39"/>
        <end position="148"/>
    </location>
</feature>
<dbReference type="HOGENOM" id="CLU_141575_1_0_9"/>
<dbReference type="AlphaFoldDB" id="A0A125W840"/>
<gene>
    <name evidence="2" type="ORF">HMPREF9498_00774</name>
</gene>
<dbReference type="Proteomes" id="UP000004846">
    <property type="component" value="Unassembled WGS sequence"/>
</dbReference>
<dbReference type="Gene3D" id="2.60.300.12">
    <property type="entry name" value="HesB-like domain"/>
    <property type="match status" value="1"/>
</dbReference>
<comment type="caution">
    <text evidence="2">The sequence shown here is derived from an EMBL/GenBank/DDBJ whole genome shotgun (WGS) entry which is preliminary data.</text>
</comment>
<evidence type="ECO:0000313" key="3">
    <source>
        <dbReference type="Proteomes" id="UP000004846"/>
    </source>
</evidence>
<accession>A0A125W840</accession>
<sequence length="151" mass="16985">MLFSKKAVKKQANNKTFEERHSDKLPSSFYILFKGVRQMSLTISEEVKQRLAPFLTETNTFLLVANDGSNPYSSAEGCCMIGDRFIIVPVDQAEAPYTETIANDSFHVYTSTYDQMFLTGHLQLVIHPNAGTITLKNESGILDSNVDIYQH</sequence>
<dbReference type="SUPFAM" id="SSF89360">
    <property type="entry name" value="HesB-like domain"/>
    <property type="match status" value="1"/>
</dbReference>
<dbReference type="InterPro" id="IPR000361">
    <property type="entry name" value="ATAP_core_dom"/>
</dbReference>